<dbReference type="InterPro" id="IPR036425">
    <property type="entry name" value="MoaB/Mog-like_dom_sf"/>
</dbReference>
<dbReference type="PANTHER" id="PTHR47675">
    <property type="entry name" value="MOLYBDOPTERIN BINDING DOMAIN PROTEIN (AFU_ORTHOLOGUE AFUA_5G11210)"/>
    <property type="match status" value="1"/>
</dbReference>
<protein>
    <recommendedName>
        <fullName evidence="1">MoaB/Mog domain-containing protein</fullName>
    </recommendedName>
</protein>
<dbReference type="HOGENOM" id="CLU_030805_0_0_1"/>
<accession>A5DAB7</accession>
<dbReference type="InParanoid" id="A5DAB7"/>
<dbReference type="VEuPathDB" id="FungiDB:PGUG_00222"/>
<dbReference type="SUPFAM" id="SSF53218">
    <property type="entry name" value="Molybdenum cofactor biosynthesis proteins"/>
    <property type="match status" value="1"/>
</dbReference>
<evidence type="ECO:0000313" key="3">
    <source>
        <dbReference type="Proteomes" id="UP000001997"/>
    </source>
</evidence>
<evidence type="ECO:0000259" key="1">
    <source>
        <dbReference type="SMART" id="SM00852"/>
    </source>
</evidence>
<dbReference type="EMBL" id="CH408155">
    <property type="protein sequence ID" value="EDK36124.2"/>
    <property type="molecule type" value="Genomic_DNA"/>
</dbReference>
<feature type="domain" description="MoaB/Mog" evidence="1">
    <location>
        <begin position="21"/>
        <end position="196"/>
    </location>
</feature>
<reference evidence="2 3" key="1">
    <citation type="journal article" date="2009" name="Nature">
        <title>Evolution of pathogenicity and sexual reproduction in eight Candida genomes.</title>
        <authorList>
            <person name="Butler G."/>
            <person name="Rasmussen M.D."/>
            <person name="Lin M.F."/>
            <person name="Santos M.A."/>
            <person name="Sakthikumar S."/>
            <person name="Munro C.A."/>
            <person name="Rheinbay E."/>
            <person name="Grabherr M."/>
            <person name="Forche A."/>
            <person name="Reedy J.L."/>
            <person name="Agrafioti I."/>
            <person name="Arnaud M.B."/>
            <person name="Bates S."/>
            <person name="Brown A.J."/>
            <person name="Brunke S."/>
            <person name="Costanzo M.C."/>
            <person name="Fitzpatrick D.A."/>
            <person name="de Groot P.W."/>
            <person name="Harris D."/>
            <person name="Hoyer L.L."/>
            <person name="Hube B."/>
            <person name="Klis F.M."/>
            <person name="Kodira C."/>
            <person name="Lennard N."/>
            <person name="Logue M.E."/>
            <person name="Martin R."/>
            <person name="Neiman A.M."/>
            <person name="Nikolaou E."/>
            <person name="Quail M.A."/>
            <person name="Quinn J."/>
            <person name="Santos M.C."/>
            <person name="Schmitzberger F.F."/>
            <person name="Sherlock G."/>
            <person name="Shah P."/>
            <person name="Silverstein K.A."/>
            <person name="Skrzypek M.S."/>
            <person name="Soll D."/>
            <person name="Staggs R."/>
            <person name="Stansfield I."/>
            <person name="Stumpf M.P."/>
            <person name="Sudbery P.E."/>
            <person name="Srikantha T."/>
            <person name="Zeng Q."/>
            <person name="Berman J."/>
            <person name="Berriman M."/>
            <person name="Heitman J."/>
            <person name="Gow N.A."/>
            <person name="Lorenz M.C."/>
            <person name="Birren B.W."/>
            <person name="Kellis M."/>
            <person name="Cuomo C.A."/>
        </authorList>
    </citation>
    <scope>NUCLEOTIDE SEQUENCE [LARGE SCALE GENOMIC DNA]</scope>
    <source>
        <strain evidence="3">ATCC 6260 / CBS 566 / DSM 6381 / JCM 1539 / NBRC 10279 / NRRL Y-324</strain>
    </source>
</reference>
<keyword evidence="3" id="KW-1185">Reference proteome</keyword>
<dbReference type="FunCoup" id="A5DAB7">
    <property type="interactions" value="14"/>
</dbReference>
<dbReference type="AlphaFoldDB" id="A5DAB7"/>
<dbReference type="GeneID" id="5129446"/>
<dbReference type="KEGG" id="pgu:PGUG_00222"/>
<name>A5DAB7_PICGU</name>
<dbReference type="GO" id="GO:0042726">
    <property type="term" value="P:flavin-containing compound metabolic process"/>
    <property type="evidence" value="ECO:0007669"/>
    <property type="project" value="EnsemblFungi"/>
</dbReference>
<dbReference type="eggNOG" id="KOG2644">
    <property type="taxonomic scope" value="Eukaryota"/>
</dbReference>
<dbReference type="InterPro" id="IPR001453">
    <property type="entry name" value="MoaB/Mog_dom"/>
</dbReference>
<evidence type="ECO:0000313" key="2">
    <source>
        <dbReference type="EMBL" id="EDK36124.2"/>
    </source>
</evidence>
<proteinExistence type="predicted"/>
<dbReference type="Proteomes" id="UP000001997">
    <property type="component" value="Unassembled WGS sequence"/>
</dbReference>
<dbReference type="Pfam" id="PF00994">
    <property type="entry name" value="MoCF_biosynth"/>
    <property type="match status" value="1"/>
</dbReference>
<gene>
    <name evidence="2" type="ORF">PGUG_00222</name>
</gene>
<dbReference type="STRING" id="294746.A5DAB7"/>
<organism evidence="2 3">
    <name type="scientific">Meyerozyma guilliermondii (strain ATCC 6260 / CBS 566 / DSM 6381 / JCM 1539 / NBRC 10279 / NRRL Y-324)</name>
    <name type="common">Yeast</name>
    <name type="synonym">Candida guilliermondii</name>
    <dbReference type="NCBI Taxonomy" id="294746"/>
    <lineage>
        <taxon>Eukaryota</taxon>
        <taxon>Fungi</taxon>
        <taxon>Dikarya</taxon>
        <taxon>Ascomycota</taxon>
        <taxon>Saccharomycotina</taxon>
        <taxon>Pichiomycetes</taxon>
        <taxon>Debaryomycetaceae</taxon>
        <taxon>Meyerozyma</taxon>
    </lineage>
</organism>
<dbReference type="SMART" id="SM00852">
    <property type="entry name" value="MoCF_biosynth"/>
    <property type="match status" value="1"/>
</dbReference>
<dbReference type="GO" id="GO:0047884">
    <property type="term" value="F:FAD diphosphatase activity"/>
    <property type="evidence" value="ECO:0007669"/>
    <property type="project" value="EnsemblFungi"/>
</dbReference>
<sequence length="296" mass="33191">MLPIFRSTMSKSVPKSIRSAACLIIGDEVLNGKILDTNSHEFAKVCFNRLSIPLRKTIVCGDDTEDIIRSIKVLRQEGYDLLVTSGGIGPTHDDITYEAIATAYDLKCEIDSSVKDRMQQLRNDYISTLSAQQADAFYRMATIPQATEKISVEKIYCDDSLWVPIVGIDEQVYILPGVPQLFKKLLDYLADHIKGRLESNIQHRFFIRTDTKESELAPFLSQLQGRCNSEFGINAVKLGSYPHFNWNMNTISVIGDSNIAQDRLKLIVKEIISSIGGAAHEISQEEEDRLTTSDPN</sequence>
<dbReference type="OrthoDB" id="448496at2759"/>
<dbReference type="RefSeq" id="XP_001486845.2">
    <property type="nucleotide sequence ID" value="XM_001486795.1"/>
</dbReference>
<dbReference type="Gene3D" id="3.40.980.10">
    <property type="entry name" value="MoaB/Mog-like domain"/>
    <property type="match status" value="1"/>
</dbReference>
<dbReference type="PANTHER" id="PTHR47675:SF1">
    <property type="entry name" value="MOLYBDOPTERIN BINDING DOMAIN PROTEIN (AFU_ORTHOLOGUE AFUA_5G11210)"/>
    <property type="match status" value="1"/>
</dbReference>
<dbReference type="OMA" id="MARMPRG"/>